<dbReference type="AlphaFoldDB" id="A0A3B0JC16"/>
<proteinExistence type="predicted"/>
<keyword evidence="3" id="KW-1185">Reference proteome</keyword>
<dbReference type="PANTHER" id="PTHR40552">
    <property type="entry name" value="AT05186P-RELATED"/>
    <property type="match status" value="1"/>
</dbReference>
<dbReference type="PANTHER" id="PTHR40552:SF6">
    <property type="entry name" value="FI09606P-RELATED"/>
    <property type="match status" value="1"/>
</dbReference>
<evidence type="ECO:0000313" key="2">
    <source>
        <dbReference type="EMBL" id="SPP79595.1"/>
    </source>
</evidence>
<dbReference type="EMBL" id="OUUW01000004">
    <property type="protein sequence ID" value="SPP79595.1"/>
    <property type="molecule type" value="Genomic_DNA"/>
</dbReference>
<gene>
    <name evidence="2" type="ORF">DGUA_6G012473</name>
</gene>
<feature type="region of interest" description="Disordered" evidence="1">
    <location>
        <begin position="15"/>
        <end position="40"/>
    </location>
</feature>
<evidence type="ECO:0000256" key="1">
    <source>
        <dbReference type="SAM" id="MobiDB-lite"/>
    </source>
</evidence>
<dbReference type="OrthoDB" id="8062037at2759"/>
<dbReference type="OMA" id="WSRLLDH"/>
<reference evidence="3" key="1">
    <citation type="submission" date="2018-01" db="EMBL/GenBank/DDBJ databases">
        <authorList>
            <person name="Alioto T."/>
            <person name="Alioto T."/>
        </authorList>
    </citation>
    <scope>NUCLEOTIDE SEQUENCE [LARGE SCALE GENOMIC DNA]</scope>
</reference>
<dbReference type="Proteomes" id="UP000268350">
    <property type="component" value="Unassembled WGS sequence"/>
</dbReference>
<evidence type="ECO:0000313" key="3">
    <source>
        <dbReference type="Proteomes" id="UP000268350"/>
    </source>
</evidence>
<name>A0A3B0JC16_DROGU</name>
<accession>A0A3B0JC16</accession>
<dbReference type="Gene3D" id="3.90.70.120">
    <property type="match status" value="1"/>
</dbReference>
<sequence>MASIAAKLTQKLNIIKEKKKQKKNQKQEQDKGKDEDPLPVWSRLLKHNADGRRRNDISETSQYQVEISNRLWSLWGSAQPVEVGSSAEALVMGNQKQRAAAEATVPGRTLACCVMACCASSSRSLDVWDSHTLDRIMVNGHRYHDASAKSLQRPEGAGELALENLLTACSMDGNHFWVNTEKVINGILYNRHRSLGAALSIFFTHHHKTGILQLKDKALVFGFMPEVSAGGAFFMFHCQAQGKPLFKDSERAPYVLRMRQMQQLLHCILTTLNERSWNVPFKIHKVSCVARNRTRA</sequence>
<feature type="compositionally biased region" description="Basic and acidic residues" evidence="1">
    <location>
        <begin position="25"/>
        <end position="36"/>
    </location>
</feature>
<protein>
    <submittedName>
        <fullName evidence="2">Uncharacterized protein</fullName>
    </submittedName>
</protein>
<organism evidence="2 3">
    <name type="scientific">Drosophila guanche</name>
    <name type="common">Fruit fly</name>
    <dbReference type="NCBI Taxonomy" id="7266"/>
    <lineage>
        <taxon>Eukaryota</taxon>
        <taxon>Metazoa</taxon>
        <taxon>Ecdysozoa</taxon>
        <taxon>Arthropoda</taxon>
        <taxon>Hexapoda</taxon>
        <taxon>Insecta</taxon>
        <taxon>Pterygota</taxon>
        <taxon>Neoptera</taxon>
        <taxon>Endopterygota</taxon>
        <taxon>Diptera</taxon>
        <taxon>Brachycera</taxon>
        <taxon>Muscomorpha</taxon>
        <taxon>Ephydroidea</taxon>
        <taxon>Drosophilidae</taxon>
        <taxon>Drosophila</taxon>
        <taxon>Sophophora</taxon>
    </lineage>
</organism>
<dbReference type="STRING" id="7266.A0A3B0JC16"/>